<sequence>MAFNRITFDLIQIVCRAENFRECMNLRQKQFGEKNCFRFLKSSAWLPPGETIFICVQSIALMHRGNLAMLFVKGLLCPGKSLKCPAFLCNYFFYSLVLLRIFGLFWMQLIWKPQPNVQQQLKNFHGQQLILGR</sequence>
<gene>
    <name evidence="2" type="ORF">ACAOBT_LOCUS819</name>
</gene>
<dbReference type="AlphaFoldDB" id="A0A9P0JP48"/>
<dbReference type="Proteomes" id="UP001152888">
    <property type="component" value="Unassembled WGS sequence"/>
</dbReference>
<evidence type="ECO:0000313" key="2">
    <source>
        <dbReference type="EMBL" id="CAH1954924.1"/>
    </source>
</evidence>
<keyword evidence="3" id="KW-1185">Reference proteome</keyword>
<organism evidence="2 3">
    <name type="scientific">Acanthoscelides obtectus</name>
    <name type="common">Bean weevil</name>
    <name type="synonym">Bruchus obtectus</name>
    <dbReference type="NCBI Taxonomy" id="200917"/>
    <lineage>
        <taxon>Eukaryota</taxon>
        <taxon>Metazoa</taxon>
        <taxon>Ecdysozoa</taxon>
        <taxon>Arthropoda</taxon>
        <taxon>Hexapoda</taxon>
        <taxon>Insecta</taxon>
        <taxon>Pterygota</taxon>
        <taxon>Neoptera</taxon>
        <taxon>Endopterygota</taxon>
        <taxon>Coleoptera</taxon>
        <taxon>Polyphaga</taxon>
        <taxon>Cucujiformia</taxon>
        <taxon>Chrysomeloidea</taxon>
        <taxon>Chrysomelidae</taxon>
        <taxon>Bruchinae</taxon>
        <taxon>Bruchini</taxon>
        <taxon>Acanthoscelides</taxon>
    </lineage>
</organism>
<accession>A0A9P0JP48</accession>
<evidence type="ECO:0000313" key="3">
    <source>
        <dbReference type="Proteomes" id="UP001152888"/>
    </source>
</evidence>
<keyword evidence="1" id="KW-0472">Membrane</keyword>
<keyword evidence="1" id="KW-0812">Transmembrane</keyword>
<proteinExistence type="predicted"/>
<protein>
    <submittedName>
        <fullName evidence="2">Uncharacterized protein</fullName>
    </submittedName>
</protein>
<keyword evidence="1" id="KW-1133">Transmembrane helix</keyword>
<reference evidence="2" key="1">
    <citation type="submission" date="2022-03" db="EMBL/GenBank/DDBJ databases">
        <authorList>
            <person name="Sayadi A."/>
        </authorList>
    </citation>
    <scope>NUCLEOTIDE SEQUENCE</scope>
</reference>
<evidence type="ECO:0000256" key="1">
    <source>
        <dbReference type="SAM" id="Phobius"/>
    </source>
</evidence>
<comment type="caution">
    <text evidence="2">The sequence shown here is derived from an EMBL/GenBank/DDBJ whole genome shotgun (WGS) entry which is preliminary data.</text>
</comment>
<name>A0A9P0JP48_ACAOB</name>
<dbReference type="EMBL" id="CAKOFQ010006656">
    <property type="protein sequence ID" value="CAH1954924.1"/>
    <property type="molecule type" value="Genomic_DNA"/>
</dbReference>
<feature type="transmembrane region" description="Helical" evidence="1">
    <location>
        <begin position="91"/>
        <end position="111"/>
    </location>
</feature>